<dbReference type="AlphaFoldDB" id="A0A1I1F484"/>
<dbReference type="Pfam" id="PF04015">
    <property type="entry name" value="DUF362"/>
    <property type="match status" value="1"/>
</dbReference>
<dbReference type="Proteomes" id="UP000199161">
    <property type="component" value="Unassembled WGS sequence"/>
</dbReference>
<evidence type="ECO:0000259" key="1">
    <source>
        <dbReference type="Pfam" id="PF04015"/>
    </source>
</evidence>
<evidence type="ECO:0000313" key="3">
    <source>
        <dbReference type="Proteomes" id="UP000199161"/>
    </source>
</evidence>
<keyword evidence="3" id="KW-1185">Reference proteome</keyword>
<reference evidence="3" key="1">
    <citation type="submission" date="2016-10" db="EMBL/GenBank/DDBJ databases">
        <authorList>
            <person name="Varghese N."/>
            <person name="Submissions S."/>
        </authorList>
    </citation>
    <scope>NUCLEOTIDE SEQUENCE [LARGE SCALE GENOMIC DNA]</scope>
    <source>
        <strain evidence="3">DSM 13078</strain>
    </source>
</reference>
<dbReference type="RefSeq" id="WP_089786667.1">
    <property type="nucleotide sequence ID" value="NZ_FOKW01000003.1"/>
</dbReference>
<sequence length="325" mass="33927">MTVSGDPTVRVTRADGDDARTGWTPDLERRLDRFRPAVADLLEGVEIAADADRVTILPDAHYPFHPSSGMVTDPAVVGAVAATIRREHPDAEVSVAGASDDRIDFDRTAAYLGYREALERADADADLVDLADGRRSLRTVSDGDRAVDLRIPERLVEGGVVPVPTLRPTEAGTVAGGMRAIARVVGSGGSTVAGPDEDPAAVVGAVRTIDPAWTVVDAATTYGGRPHASDVLLAGPTTAVDALGAVLLDRDLPADDALSAALEGDDASITVSPIGDVPDLETLRERMPDGELPPADDTHPAVSVAYRLYAAVGDDAVPPQLEARR</sequence>
<dbReference type="InterPro" id="IPR007160">
    <property type="entry name" value="DUF362"/>
</dbReference>
<protein>
    <recommendedName>
        <fullName evidence="1">DUF362 domain-containing protein</fullName>
    </recommendedName>
</protein>
<organism evidence="2 3">
    <name type="scientific">Natronobacterium haloterrestre</name>
    <name type="common">Halobiforma haloterrestris</name>
    <dbReference type="NCBI Taxonomy" id="148448"/>
    <lineage>
        <taxon>Archaea</taxon>
        <taxon>Methanobacteriati</taxon>
        <taxon>Methanobacteriota</taxon>
        <taxon>Stenosarchaea group</taxon>
        <taxon>Halobacteria</taxon>
        <taxon>Halobacteriales</taxon>
        <taxon>Natrialbaceae</taxon>
        <taxon>Natronobacterium</taxon>
    </lineage>
</organism>
<dbReference type="OrthoDB" id="346231at2157"/>
<accession>A0A1I1F484</accession>
<name>A0A1I1F484_NATHA</name>
<proteinExistence type="predicted"/>
<feature type="domain" description="DUF362" evidence="1">
    <location>
        <begin position="54"/>
        <end position="222"/>
    </location>
</feature>
<dbReference type="EMBL" id="FOKW01000003">
    <property type="protein sequence ID" value="SFB93766.1"/>
    <property type="molecule type" value="Genomic_DNA"/>
</dbReference>
<gene>
    <name evidence="2" type="ORF">SAMN05444422_103139</name>
</gene>
<evidence type="ECO:0000313" key="2">
    <source>
        <dbReference type="EMBL" id="SFB93766.1"/>
    </source>
</evidence>